<dbReference type="GO" id="GO:0008270">
    <property type="term" value="F:zinc ion binding"/>
    <property type="evidence" value="ECO:0007669"/>
    <property type="project" value="UniProtKB-KW"/>
</dbReference>
<dbReference type="GO" id="GO:0003677">
    <property type="term" value="F:DNA binding"/>
    <property type="evidence" value="ECO:0007669"/>
    <property type="project" value="UniProtKB-KW"/>
</dbReference>
<dbReference type="PROSITE" id="PS51058">
    <property type="entry name" value="ZF_CXXC"/>
    <property type="match status" value="1"/>
</dbReference>
<evidence type="ECO:0000313" key="10">
    <source>
        <dbReference type="Proteomes" id="UP000000759"/>
    </source>
</evidence>
<dbReference type="GeneID" id="7197745"/>
<evidence type="ECO:0000256" key="4">
    <source>
        <dbReference type="ARBA" id="ARBA00023125"/>
    </source>
</evidence>
<dbReference type="Pfam" id="PF02008">
    <property type="entry name" value="zf-CXXC"/>
    <property type="match status" value="1"/>
</dbReference>
<reference evidence="10" key="2">
    <citation type="submission" date="2008-08" db="EMBL/GenBank/DDBJ databases">
        <authorList>
            <consortium name="Diatom Consortium"/>
            <person name="Grigoriev I."/>
            <person name="Grimwood J."/>
            <person name="Kuo A."/>
            <person name="Otillar R.P."/>
            <person name="Salamov A."/>
            <person name="Detter J.C."/>
            <person name="Lindquist E."/>
            <person name="Shapiro H."/>
            <person name="Lucas S."/>
            <person name="Glavina del Rio T."/>
            <person name="Pitluck S."/>
            <person name="Rokhsar D."/>
            <person name="Bowler C."/>
        </authorList>
    </citation>
    <scope>GENOME REANNOTATION</scope>
    <source>
        <strain evidence="10">CCAP 1055/1</strain>
    </source>
</reference>
<feature type="domain" description="CXXC-type" evidence="8">
    <location>
        <begin position="34"/>
        <end position="84"/>
    </location>
</feature>
<feature type="region of interest" description="Disordered" evidence="6">
    <location>
        <begin position="1"/>
        <end position="28"/>
    </location>
</feature>
<sequence length="589" mass="65339">MKQSRSSRSRVEKTVPKPPPTGPKTPSTLAATVAAGKSFETTERCGTCSACLREDCGQCEGCVCKQKYGGDGSSKKQCVYRGCQAISEINLKVGGGCFASATHNSDISSVLSISQYPPYPFTPPPSLIDVNKKRKPDLTIADKKSMYGKLIPSESPRDHCSGCNLRQETINDSVLICDGPACGREYHLRCCVPALDIIPEGDWLCQDCSPSGSAETLMQYLESNDERRCDFQSSEEFVASLISHDMVKEKVHRRPLSELERATEIHRSAIGENWNLLISPDFYVGKPLRIYDGLANQYHSGRLVDCRQSLSCGTVEYLARFPSGKDGRKSPLHHWIILEEHCLAIGTALIWSQTLGRRWKPAQLLLRTGRELVSVASMYSEEQGEIRFTDSKHTLNALPSTPETDTTKPAATPCSGSASRSAPSEPRFPIKKRRRNEVWGLVRFFGEGTFEFVPLTARARSYKDPIFQAKYGKSEAIWLPLAIAEAEQAEQTSVLQWRNMEQNNRLSQHVLSSRDDYGLQPLQPTNSFDSVSFPSQLTPSIPQGLDRLHILNLLQEQGLEVDKDIASILQCTSVPVNVARCLKQNGHVV</sequence>
<proteinExistence type="predicted"/>
<feature type="region of interest" description="Disordered" evidence="6">
    <location>
        <begin position="390"/>
        <end position="429"/>
    </location>
</feature>
<feature type="domain" description="PHD-type" evidence="7">
    <location>
        <begin position="157"/>
        <end position="211"/>
    </location>
</feature>
<organism evidence="9 10">
    <name type="scientific">Phaeodactylum tricornutum (strain CCAP 1055/1)</name>
    <dbReference type="NCBI Taxonomy" id="556484"/>
    <lineage>
        <taxon>Eukaryota</taxon>
        <taxon>Sar</taxon>
        <taxon>Stramenopiles</taxon>
        <taxon>Ochrophyta</taxon>
        <taxon>Bacillariophyta</taxon>
        <taxon>Bacillariophyceae</taxon>
        <taxon>Bacillariophycidae</taxon>
        <taxon>Naviculales</taxon>
        <taxon>Phaeodactylaceae</taxon>
        <taxon>Phaeodactylum</taxon>
    </lineage>
</organism>
<evidence type="ECO:0000313" key="9">
    <source>
        <dbReference type="EMBL" id="EEC49928.1"/>
    </source>
</evidence>
<dbReference type="Proteomes" id="UP000000759">
    <property type="component" value="Chromosome 4"/>
</dbReference>
<protein>
    <recommendedName>
        <fullName evidence="11">PHD-type domain-containing protein</fullName>
    </recommendedName>
</protein>
<dbReference type="RefSeq" id="XP_002178263.1">
    <property type="nucleotide sequence ID" value="XM_002178227.1"/>
</dbReference>
<evidence type="ECO:0008006" key="11">
    <source>
        <dbReference type="Google" id="ProtNLM"/>
    </source>
</evidence>
<evidence type="ECO:0000256" key="6">
    <source>
        <dbReference type="SAM" id="MobiDB-lite"/>
    </source>
</evidence>
<dbReference type="InterPro" id="IPR011011">
    <property type="entry name" value="Znf_FYVE_PHD"/>
</dbReference>
<gene>
    <name evidence="9" type="ORF">PHATRDRAFT_44453</name>
</gene>
<dbReference type="OrthoDB" id="49451at2759"/>
<dbReference type="InterPro" id="IPR019786">
    <property type="entry name" value="Zinc_finger_PHD-type_CS"/>
</dbReference>
<keyword evidence="4" id="KW-0238">DNA-binding</keyword>
<keyword evidence="3" id="KW-0862">Zinc</keyword>
<dbReference type="PROSITE" id="PS01359">
    <property type="entry name" value="ZF_PHD_1"/>
    <property type="match status" value="1"/>
</dbReference>
<dbReference type="PROSITE" id="PS50016">
    <property type="entry name" value="ZF_PHD_2"/>
    <property type="match status" value="1"/>
</dbReference>
<accession>B7FU62</accession>
<dbReference type="SMART" id="SM00249">
    <property type="entry name" value="PHD"/>
    <property type="match status" value="1"/>
</dbReference>
<name>B7FU62_PHATC</name>
<dbReference type="PaxDb" id="2850-Phatr44453"/>
<evidence type="ECO:0000256" key="2">
    <source>
        <dbReference type="ARBA" id="ARBA00022771"/>
    </source>
</evidence>
<dbReference type="InterPro" id="IPR019787">
    <property type="entry name" value="Znf_PHD-finger"/>
</dbReference>
<dbReference type="SUPFAM" id="SSF57903">
    <property type="entry name" value="FYVE/PHD zinc finger"/>
    <property type="match status" value="1"/>
</dbReference>
<dbReference type="InParanoid" id="B7FU62"/>
<feature type="compositionally biased region" description="Polar residues" evidence="6">
    <location>
        <begin position="397"/>
        <end position="422"/>
    </location>
</feature>
<dbReference type="HOGENOM" id="CLU_463440_0_0_1"/>
<dbReference type="eggNOG" id="KOG4204">
    <property type="taxonomic scope" value="Eukaryota"/>
</dbReference>
<evidence type="ECO:0000256" key="5">
    <source>
        <dbReference type="PROSITE-ProRule" id="PRU00146"/>
    </source>
</evidence>
<keyword evidence="2 5" id="KW-0863">Zinc-finger</keyword>
<evidence type="ECO:0000259" key="7">
    <source>
        <dbReference type="PROSITE" id="PS50016"/>
    </source>
</evidence>
<dbReference type="AlphaFoldDB" id="B7FU62"/>
<reference evidence="9 10" key="1">
    <citation type="journal article" date="2008" name="Nature">
        <title>The Phaeodactylum genome reveals the evolutionary history of diatom genomes.</title>
        <authorList>
            <person name="Bowler C."/>
            <person name="Allen A.E."/>
            <person name="Badger J.H."/>
            <person name="Grimwood J."/>
            <person name="Jabbari K."/>
            <person name="Kuo A."/>
            <person name="Maheswari U."/>
            <person name="Martens C."/>
            <person name="Maumus F."/>
            <person name="Otillar R.P."/>
            <person name="Rayko E."/>
            <person name="Salamov A."/>
            <person name="Vandepoele K."/>
            <person name="Beszteri B."/>
            <person name="Gruber A."/>
            <person name="Heijde M."/>
            <person name="Katinka M."/>
            <person name="Mock T."/>
            <person name="Valentin K."/>
            <person name="Verret F."/>
            <person name="Berges J.A."/>
            <person name="Brownlee C."/>
            <person name="Cadoret J.P."/>
            <person name="Chiovitti A."/>
            <person name="Choi C.J."/>
            <person name="Coesel S."/>
            <person name="De Martino A."/>
            <person name="Detter J.C."/>
            <person name="Durkin C."/>
            <person name="Falciatore A."/>
            <person name="Fournet J."/>
            <person name="Haruta M."/>
            <person name="Huysman M.J."/>
            <person name="Jenkins B.D."/>
            <person name="Jiroutova K."/>
            <person name="Jorgensen R.E."/>
            <person name="Joubert Y."/>
            <person name="Kaplan A."/>
            <person name="Kroger N."/>
            <person name="Kroth P.G."/>
            <person name="La Roche J."/>
            <person name="Lindquist E."/>
            <person name="Lommer M."/>
            <person name="Martin-Jezequel V."/>
            <person name="Lopez P.J."/>
            <person name="Lucas S."/>
            <person name="Mangogna M."/>
            <person name="McGinnis K."/>
            <person name="Medlin L.K."/>
            <person name="Montsant A."/>
            <person name="Oudot-Le Secq M.P."/>
            <person name="Napoli C."/>
            <person name="Obornik M."/>
            <person name="Parker M.S."/>
            <person name="Petit J.L."/>
            <person name="Porcel B.M."/>
            <person name="Poulsen N."/>
            <person name="Robison M."/>
            <person name="Rychlewski L."/>
            <person name="Rynearson T.A."/>
            <person name="Schmutz J."/>
            <person name="Shapiro H."/>
            <person name="Siaut M."/>
            <person name="Stanley M."/>
            <person name="Sussman M.R."/>
            <person name="Taylor A.R."/>
            <person name="Vardi A."/>
            <person name="von Dassow P."/>
            <person name="Vyverman W."/>
            <person name="Willis A."/>
            <person name="Wyrwicz L.S."/>
            <person name="Rokhsar D.S."/>
            <person name="Weissenbach J."/>
            <person name="Armbrust E.V."/>
            <person name="Green B.R."/>
            <person name="Van de Peer Y."/>
            <person name="Grigoriev I.V."/>
        </authorList>
    </citation>
    <scope>NUCLEOTIDE SEQUENCE [LARGE SCALE GENOMIC DNA]</scope>
    <source>
        <strain evidence="9 10">CCAP 1055/1</strain>
    </source>
</reference>
<dbReference type="EMBL" id="CM000607">
    <property type="protein sequence ID" value="EEC49928.1"/>
    <property type="molecule type" value="Genomic_DNA"/>
</dbReference>
<evidence type="ECO:0000259" key="8">
    <source>
        <dbReference type="PROSITE" id="PS51058"/>
    </source>
</evidence>
<dbReference type="KEGG" id="pti:PHATRDRAFT_44453"/>
<dbReference type="Gene3D" id="3.30.40.10">
    <property type="entry name" value="Zinc/RING finger domain, C3HC4 (zinc finger)"/>
    <property type="match status" value="1"/>
</dbReference>
<dbReference type="InterPro" id="IPR013083">
    <property type="entry name" value="Znf_RING/FYVE/PHD"/>
</dbReference>
<keyword evidence="1" id="KW-0479">Metal-binding</keyword>
<dbReference type="InterPro" id="IPR002857">
    <property type="entry name" value="Znf_CXXC"/>
</dbReference>
<dbReference type="InterPro" id="IPR001965">
    <property type="entry name" value="Znf_PHD"/>
</dbReference>
<evidence type="ECO:0000256" key="1">
    <source>
        <dbReference type="ARBA" id="ARBA00022723"/>
    </source>
</evidence>
<evidence type="ECO:0000256" key="3">
    <source>
        <dbReference type="ARBA" id="ARBA00022833"/>
    </source>
</evidence>
<dbReference type="STRING" id="556484.B7FU62"/>
<keyword evidence="10" id="KW-1185">Reference proteome</keyword>